<dbReference type="InterPro" id="IPR011527">
    <property type="entry name" value="ABC1_TM_dom"/>
</dbReference>
<feature type="transmembrane region" description="Helical" evidence="9">
    <location>
        <begin position="442"/>
        <end position="468"/>
    </location>
</feature>
<organism evidence="11">
    <name type="scientific">Medioppia subpectinata</name>
    <dbReference type="NCBI Taxonomy" id="1979941"/>
    <lineage>
        <taxon>Eukaryota</taxon>
        <taxon>Metazoa</taxon>
        <taxon>Ecdysozoa</taxon>
        <taxon>Arthropoda</taxon>
        <taxon>Chelicerata</taxon>
        <taxon>Arachnida</taxon>
        <taxon>Acari</taxon>
        <taxon>Acariformes</taxon>
        <taxon>Sarcoptiformes</taxon>
        <taxon>Oribatida</taxon>
        <taxon>Brachypylina</taxon>
        <taxon>Oppioidea</taxon>
        <taxon>Oppiidae</taxon>
        <taxon>Medioppia</taxon>
    </lineage>
</organism>
<keyword evidence="8 9" id="KW-0472">Membrane</keyword>
<keyword evidence="3 9" id="KW-0812">Transmembrane</keyword>
<proteinExistence type="predicted"/>
<dbReference type="Gene3D" id="1.20.1560.10">
    <property type="entry name" value="ABC transporter type 1, transmembrane domain"/>
    <property type="match status" value="1"/>
</dbReference>
<evidence type="ECO:0000256" key="9">
    <source>
        <dbReference type="SAM" id="Phobius"/>
    </source>
</evidence>
<feature type="domain" description="ABC transmembrane type-1" evidence="10">
    <location>
        <begin position="183"/>
        <end position="464"/>
    </location>
</feature>
<keyword evidence="6" id="KW-0067">ATP-binding</keyword>
<gene>
    <name evidence="11" type="ORF">OSB1V03_LOCUS14217</name>
</gene>
<dbReference type="InterPro" id="IPR027417">
    <property type="entry name" value="P-loop_NTPase"/>
</dbReference>
<accession>A0A7R9L2B5</accession>
<dbReference type="AlphaFoldDB" id="A0A7R9L2B5"/>
<evidence type="ECO:0000256" key="8">
    <source>
        <dbReference type="ARBA" id="ARBA00023136"/>
    </source>
</evidence>
<evidence type="ECO:0000256" key="1">
    <source>
        <dbReference type="ARBA" id="ARBA00004127"/>
    </source>
</evidence>
<dbReference type="PANTHER" id="PTHR24223:SF443">
    <property type="entry name" value="MULTIDRUG-RESISTANCE LIKE PROTEIN 1, ISOFORM I"/>
    <property type="match status" value="1"/>
</dbReference>
<sequence length="539" mass="61121">MGYFRTRLWIHFPSLVSVLSGQHSYEWHNRSPEVITSRGSSHPTTWTLLSTTRIVYTIILIINHKKRVMNTSGVLFIFWLCLSIGTAFNYRTILTTAFSDNSNPENESSFLSRLTFSWFTPMIMNGYRKPLTTEDMWSLSTQNRTNVFIKQFNKHWKPMQQNSAKHAINIFPVVLKTYWPTLLIIAFIKLLISLLTFTQPLVLDRLITFITSHANTSSDTGEPIWRGYLYAGAMFVSPVLASVLKGQCKRLENLMLMKIKSCVTSSIRLSSAGRMAYTTGDVVNLISNDMHYLKSFFSYVNNLWLTPTIVIIATCLLWPQLGAATLAGVAVMILLIPINSLVLTREHRLWRKIITLTDRRVSAITEIINNIKVLKLYAWEPAFMKRVSERRASECRELIMVMVSGVFKNAISTATPYLVSLCSFTAFLYMSDQNILDPNKAFVSLLLFNIIKGSIQTIPALVTATIICKVSVKRMNAYLNANEVNESFVDHKPNQKTPIIVKNASFNWDNNCNDSVLKNINIEIERQSLVAVVGRVGAG</sequence>
<name>A0A7R9L2B5_9ACAR</name>
<evidence type="ECO:0000256" key="5">
    <source>
        <dbReference type="ARBA" id="ARBA00022741"/>
    </source>
</evidence>
<evidence type="ECO:0000256" key="4">
    <source>
        <dbReference type="ARBA" id="ARBA00022737"/>
    </source>
</evidence>
<dbReference type="OrthoDB" id="6514538at2759"/>
<dbReference type="Proteomes" id="UP000759131">
    <property type="component" value="Unassembled WGS sequence"/>
</dbReference>
<evidence type="ECO:0000256" key="6">
    <source>
        <dbReference type="ARBA" id="ARBA00022840"/>
    </source>
</evidence>
<evidence type="ECO:0000256" key="2">
    <source>
        <dbReference type="ARBA" id="ARBA00022448"/>
    </source>
</evidence>
<keyword evidence="5" id="KW-0547">Nucleotide-binding</keyword>
<feature type="transmembrane region" description="Helical" evidence="9">
    <location>
        <begin position="325"/>
        <end position="343"/>
    </location>
</feature>
<dbReference type="Pfam" id="PF00664">
    <property type="entry name" value="ABC_membrane"/>
    <property type="match status" value="1"/>
</dbReference>
<dbReference type="EMBL" id="OC868023">
    <property type="protein sequence ID" value="CAD7633821.1"/>
    <property type="molecule type" value="Genomic_DNA"/>
</dbReference>
<dbReference type="GO" id="GO:0005524">
    <property type="term" value="F:ATP binding"/>
    <property type="evidence" value="ECO:0007669"/>
    <property type="project" value="UniProtKB-KW"/>
</dbReference>
<reference evidence="11" key="1">
    <citation type="submission" date="2020-11" db="EMBL/GenBank/DDBJ databases">
        <authorList>
            <person name="Tran Van P."/>
        </authorList>
    </citation>
    <scope>NUCLEOTIDE SEQUENCE</scope>
</reference>
<dbReference type="EMBL" id="CAJPIZ010013448">
    <property type="protein sequence ID" value="CAG2114251.1"/>
    <property type="molecule type" value="Genomic_DNA"/>
</dbReference>
<dbReference type="InterPro" id="IPR050173">
    <property type="entry name" value="ABC_transporter_C-like"/>
</dbReference>
<feature type="non-terminal residue" evidence="11">
    <location>
        <position position="539"/>
    </location>
</feature>
<feature type="transmembrane region" description="Helical" evidence="9">
    <location>
        <begin position="296"/>
        <end position="319"/>
    </location>
</feature>
<dbReference type="GO" id="GO:0140359">
    <property type="term" value="F:ABC-type transporter activity"/>
    <property type="evidence" value="ECO:0007669"/>
    <property type="project" value="InterPro"/>
</dbReference>
<keyword evidence="12" id="KW-1185">Reference proteome</keyword>
<protein>
    <recommendedName>
        <fullName evidence="10">ABC transmembrane type-1 domain-containing protein</fullName>
    </recommendedName>
</protein>
<dbReference type="Gene3D" id="3.40.50.300">
    <property type="entry name" value="P-loop containing nucleotide triphosphate hydrolases"/>
    <property type="match status" value="1"/>
</dbReference>
<evidence type="ECO:0000259" key="10">
    <source>
        <dbReference type="PROSITE" id="PS50929"/>
    </source>
</evidence>
<feature type="transmembrane region" description="Helical" evidence="9">
    <location>
        <begin position="410"/>
        <end position="430"/>
    </location>
</feature>
<feature type="transmembrane region" description="Helical" evidence="9">
    <location>
        <begin position="178"/>
        <end position="197"/>
    </location>
</feature>
<dbReference type="PROSITE" id="PS50929">
    <property type="entry name" value="ABC_TM1F"/>
    <property type="match status" value="1"/>
</dbReference>
<dbReference type="InterPro" id="IPR036640">
    <property type="entry name" value="ABC1_TM_sf"/>
</dbReference>
<evidence type="ECO:0000313" key="12">
    <source>
        <dbReference type="Proteomes" id="UP000759131"/>
    </source>
</evidence>
<dbReference type="GO" id="GO:0012505">
    <property type="term" value="C:endomembrane system"/>
    <property type="evidence" value="ECO:0007669"/>
    <property type="project" value="UniProtKB-SubCell"/>
</dbReference>
<dbReference type="SUPFAM" id="SSF90123">
    <property type="entry name" value="ABC transporter transmembrane region"/>
    <property type="match status" value="1"/>
</dbReference>
<keyword evidence="2" id="KW-0813">Transport</keyword>
<evidence type="ECO:0000256" key="7">
    <source>
        <dbReference type="ARBA" id="ARBA00022989"/>
    </source>
</evidence>
<feature type="transmembrane region" description="Helical" evidence="9">
    <location>
        <begin position="74"/>
        <end position="90"/>
    </location>
</feature>
<dbReference type="FunFam" id="1.20.1560.10:FF:000006">
    <property type="entry name" value="ATP-binding cassette, sub-family C (CFTR/MRP), member 9"/>
    <property type="match status" value="1"/>
</dbReference>
<dbReference type="CDD" id="cd18595">
    <property type="entry name" value="ABC_6TM_MRP1_2_3_6_D1_like"/>
    <property type="match status" value="1"/>
</dbReference>
<dbReference type="GO" id="GO:0016020">
    <property type="term" value="C:membrane"/>
    <property type="evidence" value="ECO:0007669"/>
    <property type="project" value="InterPro"/>
</dbReference>
<evidence type="ECO:0000256" key="3">
    <source>
        <dbReference type="ARBA" id="ARBA00022692"/>
    </source>
</evidence>
<evidence type="ECO:0000313" key="11">
    <source>
        <dbReference type="EMBL" id="CAD7633821.1"/>
    </source>
</evidence>
<keyword evidence="7 9" id="KW-1133">Transmembrane helix</keyword>
<dbReference type="PANTHER" id="PTHR24223">
    <property type="entry name" value="ATP-BINDING CASSETTE SUB-FAMILY C"/>
    <property type="match status" value="1"/>
</dbReference>
<keyword evidence="4" id="KW-0677">Repeat</keyword>
<dbReference type="SUPFAM" id="SSF52540">
    <property type="entry name" value="P-loop containing nucleoside triphosphate hydrolases"/>
    <property type="match status" value="1"/>
</dbReference>
<comment type="subcellular location">
    <subcellularLocation>
        <location evidence="1">Endomembrane system</location>
        <topology evidence="1">Multi-pass membrane protein</topology>
    </subcellularLocation>
</comment>